<proteinExistence type="predicted"/>
<dbReference type="eggNOG" id="COG3159">
    <property type="taxonomic scope" value="Bacteria"/>
</dbReference>
<sequence length="218" mass="24544">MTDKTAFTAQEVADFLQQNPSFFKDHADVFLSMTIEDETGGGTLSLAQRQLADLRSKLKKQDFHLKELSLYAMENQDISQSLLQWCVYMLAENDAAYLPQLCIDSLEHCFPGLKVAIKLWPCPEQIQSQFDGASQELIAYVQQMEQPYCGRSYPEEMNAWFERTPASVAILPLDDERSDIGVLVFASDDPEHFQEGMGISFLLIISALAGSALSRTMR</sequence>
<dbReference type="Pfam" id="PF04340">
    <property type="entry name" value="DUF484"/>
    <property type="match status" value="1"/>
</dbReference>
<protein>
    <recommendedName>
        <fullName evidence="3">DUF484 domain-containing protein</fullName>
    </recommendedName>
</protein>
<accession>A0A096BCI8</accession>
<gene>
    <name evidence="1" type="ORF">HMPREF2130_05500</name>
</gene>
<dbReference type="Proteomes" id="UP000029629">
    <property type="component" value="Unassembled WGS sequence"/>
</dbReference>
<keyword evidence="2" id="KW-1185">Reference proteome</keyword>
<dbReference type="OrthoDB" id="8525200at2"/>
<dbReference type="AlphaFoldDB" id="A0A096BCI8"/>
<dbReference type="InterPro" id="IPR007435">
    <property type="entry name" value="DUF484"/>
</dbReference>
<dbReference type="Gene3D" id="3.30.450.40">
    <property type="match status" value="1"/>
</dbReference>
<dbReference type="PANTHER" id="PTHR38765">
    <property type="entry name" value="DUF484 DOMAIN-CONTAINING PROTEIN"/>
    <property type="match status" value="1"/>
</dbReference>
<name>A0A096BCI8_9BURK</name>
<evidence type="ECO:0000313" key="2">
    <source>
        <dbReference type="Proteomes" id="UP000029629"/>
    </source>
</evidence>
<evidence type="ECO:0000313" key="1">
    <source>
        <dbReference type="EMBL" id="KGF30874.1"/>
    </source>
</evidence>
<comment type="caution">
    <text evidence="1">The sequence shown here is derived from an EMBL/GenBank/DDBJ whole genome shotgun (WGS) entry which is preliminary data.</text>
</comment>
<dbReference type="PANTHER" id="PTHR38765:SF1">
    <property type="entry name" value="DUF484 DOMAIN-CONTAINING PROTEIN"/>
    <property type="match status" value="1"/>
</dbReference>
<dbReference type="InterPro" id="IPR029016">
    <property type="entry name" value="GAF-like_dom_sf"/>
</dbReference>
<dbReference type="EMBL" id="JRNI01000019">
    <property type="protein sequence ID" value="KGF30874.1"/>
    <property type="molecule type" value="Genomic_DNA"/>
</dbReference>
<reference evidence="1 2" key="1">
    <citation type="submission" date="2014-07" db="EMBL/GenBank/DDBJ databases">
        <authorList>
            <person name="McCorrison J."/>
            <person name="Sanka R."/>
            <person name="Torralba M."/>
            <person name="Gillis M."/>
            <person name="Haft D.H."/>
            <person name="Methe B."/>
            <person name="Sutton G."/>
            <person name="Nelson K.E."/>
        </authorList>
    </citation>
    <scope>NUCLEOTIDE SEQUENCE [LARGE SCALE GENOMIC DNA]</scope>
    <source>
        <strain evidence="1 2">DNF00040</strain>
    </source>
</reference>
<organism evidence="1 2">
    <name type="scientific">Oligella urethralis DNF00040</name>
    <dbReference type="NCBI Taxonomy" id="1401065"/>
    <lineage>
        <taxon>Bacteria</taxon>
        <taxon>Pseudomonadati</taxon>
        <taxon>Pseudomonadota</taxon>
        <taxon>Betaproteobacteria</taxon>
        <taxon>Burkholderiales</taxon>
        <taxon>Alcaligenaceae</taxon>
        <taxon>Oligella</taxon>
    </lineage>
</organism>
<evidence type="ECO:0008006" key="3">
    <source>
        <dbReference type="Google" id="ProtNLM"/>
    </source>
</evidence>